<accession>A0A3A3G9C9</accession>
<gene>
    <name evidence="9" type="ORF">D3878_18630</name>
</gene>
<dbReference type="PANTHER" id="PTHR43756:SF5">
    <property type="entry name" value="CHOLINE MONOOXYGENASE, CHLOROPLASTIC"/>
    <property type="match status" value="1"/>
</dbReference>
<keyword evidence="7" id="KW-0411">Iron-sulfur</keyword>
<evidence type="ECO:0000256" key="2">
    <source>
        <dbReference type="ARBA" id="ARBA00008751"/>
    </source>
</evidence>
<dbReference type="InterPro" id="IPR036922">
    <property type="entry name" value="Rieske_2Fe-2S_sf"/>
</dbReference>
<evidence type="ECO:0000256" key="4">
    <source>
        <dbReference type="ARBA" id="ARBA00022723"/>
    </source>
</evidence>
<dbReference type="Gene3D" id="3.90.380.10">
    <property type="entry name" value="Naphthalene 1,2-dioxygenase Alpha Subunit, Chain A, domain 1"/>
    <property type="match status" value="1"/>
</dbReference>
<evidence type="ECO:0000313" key="10">
    <source>
        <dbReference type="Proteomes" id="UP000266327"/>
    </source>
</evidence>
<dbReference type="CDD" id="cd03469">
    <property type="entry name" value="Rieske_RO_Alpha_N"/>
    <property type="match status" value="1"/>
</dbReference>
<dbReference type="InterPro" id="IPR015879">
    <property type="entry name" value="Ring_hydroxy_dOase_asu_C_dom"/>
</dbReference>
<reference evidence="10" key="1">
    <citation type="submission" date="2018-09" db="EMBL/GenBank/DDBJ databases">
        <authorList>
            <person name="Zhu H."/>
        </authorList>
    </citation>
    <scope>NUCLEOTIDE SEQUENCE [LARGE SCALE GENOMIC DNA]</scope>
    <source>
        <strain evidence="10">K1S02-23</strain>
    </source>
</reference>
<evidence type="ECO:0000256" key="1">
    <source>
        <dbReference type="ARBA" id="ARBA00001962"/>
    </source>
</evidence>
<dbReference type="RefSeq" id="WP_119786854.1">
    <property type="nucleotide sequence ID" value="NZ_QYUQ01000002.1"/>
</dbReference>
<keyword evidence="10" id="KW-1185">Reference proteome</keyword>
<organism evidence="9 10">
    <name type="scientific">Noviherbaspirillum sedimenti</name>
    <dbReference type="NCBI Taxonomy" id="2320865"/>
    <lineage>
        <taxon>Bacteria</taxon>
        <taxon>Pseudomonadati</taxon>
        <taxon>Pseudomonadota</taxon>
        <taxon>Betaproteobacteria</taxon>
        <taxon>Burkholderiales</taxon>
        <taxon>Oxalobacteraceae</taxon>
        <taxon>Noviherbaspirillum</taxon>
    </lineage>
</organism>
<keyword evidence="4" id="KW-0479">Metal-binding</keyword>
<sequence>MLNKNRIPATEFEVARCPSLSVQDIIRNDGDQAPAMAQEHYRFLGNEDIPFERYTSRDFYELEMKSLWTKTWQWACREEHIPMPGDYYVYDIGQYSVLVVRTQSGDVRGYINSCLHRGTKLKPSATEGHTKELRCPFHGWSWDLDGNLKHLPCEWDFKYIDQSQHQLPQVKVGIWGGFVFINLDPDAMPLEEYLDVLPEHARSTALEDRYVAAHIEKELPCNWKIASEAFLESYHVLETHPQMMPANGDINSQYDIFGDHVNRVYVANGVKSPNITRDVSEQELLDAMLVGDGSGDGERLMVQPGMSARQVMADHFRQNLREHYGTDSSALSTTEVLDTIGYFVFPNGHFFLGLAFPIAYRFRPLGDDHQKCLFDVLVLQPLKKGESRPEPAVPVRLKVEESYTQAPGLSAQVGHILDQDTNNMRYQQEGMATSRKAKASLATYQEVRIRHIHQVIDKYLGMQG</sequence>
<dbReference type="SUPFAM" id="SSF55961">
    <property type="entry name" value="Bet v1-like"/>
    <property type="match status" value="1"/>
</dbReference>
<dbReference type="PROSITE" id="PS51296">
    <property type="entry name" value="RIESKE"/>
    <property type="match status" value="1"/>
</dbReference>
<evidence type="ECO:0000313" key="9">
    <source>
        <dbReference type="EMBL" id="RJG03359.1"/>
    </source>
</evidence>
<keyword evidence="6" id="KW-0408">Iron</keyword>
<evidence type="ECO:0000256" key="7">
    <source>
        <dbReference type="ARBA" id="ARBA00023014"/>
    </source>
</evidence>
<protein>
    <submittedName>
        <fullName evidence="9">Aromatic ring-hydroxylating dioxygenase subunit alpha</fullName>
    </submittedName>
</protein>
<proteinExistence type="inferred from homology"/>
<dbReference type="PRINTS" id="PR00090">
    <property type="entry name" value="RNGDIOXGNASE"/>
</dbReference>
<dbReference type="Pfam" id="PF00848">
    <property type="entry name" value="Ring_hydroxyl_A"/>
    <property type="match status" value="1"/>
</dbReference>
<evidence type="ECO:0000256" key="3">
    <source>
        <dbReference type="ARBA" id="ARBA00022714"/>
    </source>
</evidence>
<dbReference type="Proteomes" id="UP000266327">
    <property type="component" value="Unassembled WGS sequence"/>
</dbReference>
<evidence type="ECO:0000256" key="5">
    <source>
        <dbReference type="ARBA" id="ARBA00023002"/>
    </source>
</evidence>
<feature type="domain" description="Rieske" evidence="8">
    <location>
        <begin position="74"/>
        <end position="181"/>
    </location>
</feature>
<comment type="caution">
    <text evidence="9">The sequence shown here is derived from an EMBL/GenBank/DDBJ whole genome shotgun (WGS) entry which is preliminary data.</text>
</comment>
<comment type="similarity">
    <text evidence="2">Belongs to the bacterial ring-hydroxylating dioxygenase alpha subunit family.</text>
</comment>
<name>A0A3A3G9C9_9BURK</name>
<dbReference type="GO" id="GO:0051213">
    <property type="term" value="F:dioxygenase activity"/>
    <property type="evidence" value="ECO:0007669"/>
    <property type="project" value="UniProtKB-KW"/>
</dbReference>
<dbReference type="CDD" id="cd08882">
    <property type="entry name" value="RHO_alpha_C_MupW-like"/>
    <property type="match status" value="1"/>
</dbReference>
<dbReference type="Pfam" id="PF00355">
    <property type="entry name" value="Rieske"/>
    <property type="match status" value="1"/>
</dbReference>
<dbReference type="GO" id="GO:0005506">
    <property type="term" value="F:iron ion binding"/>
    <property type="evidence" value="ECO:0007669"/>
    <property type="project" value="InterPro"/>
</dbReference>
<dbReference type="PANTHER" id="PTHR43756">
    <property type="entry name" value="CHOLINE MONOOXYGENASE, CHLOROPLASTIC"/>
    <property type="match status" value="1"/>
</dbReference>
<dbReference type="AlphaFoldDB" id="A0A3A3G9C9"/>
<comment type="cofactor">
    <cofactor evidence="1">
        <name>Fe cation</name>
        <dbReference type="ChEBI" id="CHEBI:24875"/>
    </cofactor>
</comment>
<keyword evidence="3" id="KW-0001">2Fe-2S</keyword>
<dbReference type="EMBL" id="QYUQ01000002">
    <property type="protein sequence ID" value="RJG03359.1"/>
    <property type="molecule type" value="Genomic_DNA"/>
</dbReference>
<dbReference type="SUPFAM" id="SSF50022">
    <property type="entry name" value="ISP domain"/>
    <property type="match status" value="1"/>
</dbReference>
<evidence type="ECO:0000256" key="6">
    <source>
        <dbReference type="ARBA" id="ARBA00023004"/>
    </source>
</evidence>
<dbReference type="InterPro" id="IPR017941">
    <property type="entry name" value="Rieske_2Fe-2S"/>
</dbReference>
<evidence type="ECO:0000259" key="8">
    <source>
        <dbReference type="PROSITE" id="PS51296"/>
    </source>
</evidence>
<dbReference type="OrthoDB" id="9790995at2"/>
<dbReference type="Gene3D" id="2.102.10.10">
    <property type="entry name" value="Rieske [2Fe-2S] iron-sulphur domain"/>
    <property type="match status" value="1"/>
</dbReference>
<keyword evidence="5" id="KW-0560">Oxidoreductase</keyword>
<keyword evidence="9" id="KW-0223">Dioxygenase</keyword>
<dbReference type="InterPro" id="IPR001663">
    <property type="entry name" value="Rng_hydr_dOase-A"/>
</dbReference>
<dbReference type="GO" id="GO:0051537">
    <property type="term" value="F:2 iron, 2 sulfur cluster binding"/>
    <property type="evidence" value="ECO:0007669"/>
    <property type="project" value="UniProtKB-KW"/>
</dbReference>